<proteinExistence type="predicted"/>
<dbReference type="PROSITE" id="PS00229">
    <property type="entry name" value="TAU_MAP_1"/>
    <property type="match status" value="2"/>
</dbReference>
<dbReference type="InterPro" id="IPR027324">
    <property type="entry name" value="MAP2/MAP4/Tau"/>
</dbReference>
<keyword evidence="8 18" id="KW-0963">Cytoplasm</keyword>
<evidence type="ECO:0000256" key="6">
    <source>
        <dbReference type="ARBA" id="ARBA00022475"/>
    </source>
</evidence>
<evidence type="ECO:0000256" key="13">
    <source>
        <dbReference type="ARBA" id="ARBA00022843"/>
    </source>
</evidence>
<organism evidence="20">
    <name type="scientific">Ursus maritimus</name>
    <name type="common">Polar bear</name>
    <name type="synonym">Thalarctos maritimus</name>
    <dbReference type="NCBI Taxonomy" id="29073"/>
    <lineage>
        <taxon>Eukaryota</taxon>
        <taxon>Metazoa</taxon>
        <taxon>Chordata</taxon>
        <taxon>Craniata</taxon>
        <taxon>Vertebrata</taxon>
        <taxon>Euteleostomi</taxon>
        <taxon>Mammalia</taxon>
        <taxon>Eutheria</taxon>
        <taxon>Laurasiatheria</taxon>
        <taxon>Carnivora</taxon>
        <taxon>Caniformia</taxon>
        <taxon>Ursidae</taxon>
        <taxon>Ursus</taxon>
    </lineage>
</organism>
<dbReference type="InterPro" id="IPR002955">
    <property type="entry name" value="Tau"/>
</dbReference>
<name>A0A452ULI3_URSMA</name>
<keyword evidence="6" id="KW-1003">Cell membrane</keyword>
<evidence type="ECO:0000256" key="1">
    <source>
        <dbReference type="ARBA" id="ARBA00004245"/>
    </source>
</evidence>
<dbReference type="OMA" id="NMMEDHA"/>
<sequence>MAEPRQEFTATEDHGGYTLLQDHEGDVDHGLKESPLQTPADDGSEEPGSETSDAKSTPTAEDVTAPLVDEGAPGEQVAAQPHTEIPEGATAEEAGIGDTPSLEDQAAGHVTQGQCTRIESLLGEPGHHRGEAADPGTLGLMGQHVSYTPGAPIEPDGPREATRQPLGTEPEDTESSRHGLEPLEHQFLGDLRQEGPPLKGDQCKERRGVKEVDEDRDVDESLPQDSPPSQVSPGLQSSPTQGGPPPPTVSRGAAGFPSFPAEGAIRLPVDFLSNVSTEIEASEPHGPSAGPTVEGQDMPPEFTFHVEIKANVQKEQGHSELDLEGAALPGPPGEEQEPQGPSEGEDTKKTDLPEPSEKQPAAVLPGKPISRVPQLKARMVSKGKDGTGPEDKKAKTSTPSSAKTLKTRPCLSPKRPTPGSSDPLIKPSSPAVCPESSSSPKHVSSVTPRTGSSAAKGMKVKGADGKTGTKIATPRGAAPPGQKGQANATRIPAKTTPSPKTPPGESGKSGDRSGYSIRTPPKSPSSAKSRLQTAPVPMPDLKNVRSKIGSTENLKHQPGGGKVQIINKKLDLSNVQSKCGSKDNIKHVPGGGSVQIVYKPVDLSKVTSKCGSLGNIHHKPGGGQVEVKSEKLDFKDRVQSKIGSLDNITHVPGGGNKKIETHKLTFRENAKAKTDHGAEIVYKSPVVSGDTSPRHLSNVSSTGSIDMVDSPQLATLADEVSASLAKQGL</sequence>
<evidence type="ECO:0000256" key="9">
    <source>
        <dbReference type="ARBA" id="ARBA00022499"/>
    </source>
</evidence>
<keyword evidence="10" id="KW-0597">Phosphoprotein</keyword>
<accession>A0A452ULI3</accession>
<evidence type="ECO:0000256" key="4">
    <source>
        <dbReference type="ARBA" id="ARBA00004489"/>
    </source>
</evidence>
<dbReference type="Ensembl" id="ENSUMAT00000025851.1">
    <property type="protein sequence ID" value="ENSUMAP00000021811.1"/>
    <property type="gene ID" value="ENSUMAG00000015697.1"/>
</dbReference>
<keyword evidence="12" id="KW-0677">Repeat</keyword>
<feature type="compositionally biased region" description="Low complexity" evidence="19">
    <location>
        <begin position="494"/>
        <end position="506"/>
    </location>
</feature>
<keyword evidence="11 18" id="KW-0493">Microtubule</keyword>
<evidence type="ECO:0000256" key="12">
    <source>
        <dbReference type="ARBA" id="ARBA00022737"/>
    </source>
</evidence>
<dbReference type="GO" id="GO:0008017">
    <property type="term" value="F:microtubule binding"/>
    <property type="evidence" value="ECO:0007669"/>
    <property type="project" value="InterPro"/>
</dbReference>
<dbReference type="GO" id="GO:0030424">
    <property type="term" value="C:axon"/>
    <property type="evidence" value="ECO:0007669"/>
    <property type="project" value="UniProtKB-SubCell"/>
</dbReference>
<feature type="compositionally biased region" description="Basic and acidic residues" evidence="19">
    <location>
        <begin position="174"/>
        <end position="184"/>
    </location>
</feature>
<dbReference type="GO" id="GO:0030425">
    <property type="term" value="C:dendrite"/>
    <property type="evidence" value="ECO:0007669"/>
    <property type="project" value="UniProtKB-SubCell"/>
</dbReference>
<evidence type="ECO:0000256" key="11">
    <source>
        <dbReference type="ARBA" id="ARBA00022701"/>
    </source>
</evidence>
<feature type="compositionally biased region" description="Low complexity" evidence="19">
    <location>
        <begin position="427"/>
        <end position="445"/>
    </location>
</feature>
<dbReference type="InterPro" id="IPR001084">
    <property type="entry name" value="MAP_tubulin-bd_rpt"/>
</dbReference>
<keyword evidence="17" id="KW-0966">Cell projection</keyword>
<evidence type="ECO:0000256" key="5">
    <source>
        <dbReference type="ARBA" id="ARBA00004514"/>
    </source>
</evidence>
<feature type="compositionally biased region" description="Basic and acidic residues" evidence="19">
    <location>
        <begin position="382"/>
        <end position="394"/>
    </location>
</feature>
<keyword evidence="14" id="KW-0007">Acetylation</keyword>
<dbReference type="Pfam" id="PF00418">
    <property type="entry name" value="Tubulin-binding"/>
    <property type="match status" value="4"/>
</dbReference>
<keyword evidence="13" id="KW-0832">Ubl conjugation</keyword>
<dbReference type="PANTHER" id="PTHR11501:SF14">
    <property type="entry name" value="MICROTUBULE-ASSOCIATED PROTEIN TAU"/>
    <property type="match status" value="1"/>
</dbReference>
<dbReference type="GO" id="GO:0000226">
    <property type="term" value="P:microtubule cytoskeleton organization"/>
    <property type="evidence" value="ECO:0007669"/>
    <property type="project" value="TreeGrafter"/>
</dbReference>
<protein>
    <recommendedName>
        <fullName evidence="18">Microtubule-associated protein</fullName>
    </recommendedName>
</protein>
<dbReference type="PROSITE" id="PS51491">
    <property type="entry name" value="TAU_MAP_2"/>
    <property type="match status" value="4"/>
</dbReference>
<evidence type="ECO:0000256" key="10">
    <source>
        <dbReference type="ARBA" id="ARBA00022553"/>
    </source>
</evidence>
<evidence type="ECO:0000256" key="18">
    <source>
        <dbReference type="RuleBase" id="RU000686"/>
    </source>
</evidence>
<evidence type="ECO:0000256" key="7">
    <source>
        <dbReference type="ARBA" id="ARBA00022481"/>
    </source>
</evidence>
<dbReference type="AlphaFoldDB" id="A0A452ULI3"/>
<dbReference type="PANTHER" id="PTHR11501">
    <property type="entry name" value="MICROTUBULE-ASSOCIATED PROTEIN"/>
    <property type="match status" value="1"/>
</dbReference>
<feature type="compositionally biased region" description="Basic and acidic residues" evidence="19">
    <location>
        <begin position="345"/>
        <end position="357"/>
    </location>
</feature>
<evidence type="ECO:0000256" key="3">
    <source>
        <dbReference type="ARBA" id="ARBA00004413"/>
    </source>
</evidence>
<comment type="subcellular location">
    <subcellularLocation>
        <location evidence="3">Cell membrane</location>
        <topology evidence="3">Peripheral membrane protein</topology>
        <orientation evidence="3">Cytoplasmic side</orientation>
    </subcellularLocation>
    <subcellularLocation>
        <location evidence="4">Cell projection</location>
        <location evidence="4">Axon</location>
    </subcellularLocation>
    <subcellularLocation>
        <location evidence="2">Cell projection</location>
        <location evidence="2">Dendrite</location>
    </subcellularLocation>
    <subcellularLocation>
        <location evidence="1 18">Cytoplasm</location>
        <location evidence="1 18">Cytoskeleton</location>
    </subcellularLocation>
    <subcellularLocation>
        <location evidence="5">Cytoplasm</location>
        <location evidence="5">Cytosol</location>
    </subcellularLocation>
</comment>
<feature type="compositionally biased region" description="Polar residues" evidence="19">
    <location>
        <begin position="49"/>
        <end position="59"/>
    </location>
</feature>
<feature type="compositionally biased region" description="Basic and acidic residues" evidence="19">
    <location>
        <begin position="1"/>
        <end position="32"/>
    </location>
</feature>
<evidence type="ECO:0000256" key="16">
    <source>
        <dbReference type="ARBA" id="ARBA00023212"/>
    </source>
</evidence>
<evidence type="ECO:0000256" key="15">
    <source>
        <dbReference type="ARBA" id="ARBA00023136"/>
    </source>
</evidence>
<keyword evidence="9" id="KW-1017">Isopeptide bond</keyword>
<feature type="region of interest" description="Disordered" evidence="19">
    <location>
        <begin position="276"/>
        <end position="544"/>
    </location>
</feature>
<dbReference type="GeneTree" id="ENSGT00940000155494"/>
<reference evidence="20" key="1">
    <citation type="submission" date="2019-03" db="UniProtKB">
        <authorList>
            <consortium name="Ensembl"/>
        </authorList>
    </citation>
    <scope>IDENTIFICATION</scope>
</reference>
<dbReference type="GO" id="GO:0005874">
    <property type="term" value="C:microtubule"/>
    <property type="evidence" value="ECO:0007669"/>
    <property type="project" value="UniProtKB-KW"/>
</dbReference>
<dbReference type="GO" id="GO:0005829">
    <property type="term" value="C:cytosol"/>
    <property type="evidence" value="ECO:0007669"/>
    <property type="project" value="UniProtKB-SubCell"/>
</dbReference>
<dbReference type="PRINTS" id="PR01261">
    <property type="entry name" value="TAUPROTEIN"/>
</dbReference>
<keyword evidence="16 18" id="KW-0206">Cytoskeleton</keyword>
<dbReference type="GO" id="GO:0031175">
    <property type="term" value="P:neuron projection development"/>
    <property type="evidence" value="ECO:0007669"/>
    <property type="project" value="TreeGrafter"/>
</dbReference>
<evidence type="ECO:0000256" key="14">
    <source>
        <dbReference type="ARBA" id="ARBA00022990"/>
    </source>
</evidence>
<feature type="compositionally biased region" description="Basic and acidic residues" evidence="19">
    <location>
        <begin position="201"/>
        <end position="213"/>
    </location>
</feature>
<feature type="region of interest" description="Disordered" evidence="19">
    <location>
        <begin position="1"/>
        <end position="261"/>
    </location>
</feature>
<gene>
    <name evidence="20" type="primary">MAPT</name>
</gene>
<evidence type="ECO:0000256" key="17">
    <source>
        <dbReference type="ARBA" id="ARBA00023273"/>
    </source>
</evidence>
<dbReference type="GO" id="GO:0005886">
    <property type="term" value="C:plasma membrane"/>
    <property type="evidence" value="ECO:0007669"/>
    <property type="project" value="UniProtKB-SubCell"/>
</dbReference>
<evidence type="ECO:0000256" key="8">
    <source>
        <dbReference type="ARBA" id="ARBA00022490"/>
    </source>
</evidence>
<evidence type="ECO:0000256" key="2">
    <source>
        <dbReference type="ARBA" id="ARBA00004279"/>
    </source>
</evidence>
<evidence type="ECO:0000313" key="20">
    <source>
        <dbReference type="Ensembl" id="ENSUMAP00000021811"/>
    </source>
</evidence>
<keyword evidence="7" id="KW-0488">Methylation</keyword>
<keyword evidence="15" id="KW-0472">Membrane</keyword>
<feature type="compositionally biased region" description="Low complexity" evidence="19">
    <location>
        <begin position="232"/>
        <end position="241"/>
    </location>
</feature>
<evidence type="ECO:0000256" key="19">
    <source>
        <dbReference type="SAM" id="MobiDB-lite"/>
    </source>
</evidence>